<dbReference type="RefSeq" id="WP_171093879.1">
    <property type="nucleotide sequence ID" value="NZ_CP053069.1"/>
</dbReference>
<evidence type="ECO:0000256" key="2">
    <source>
        <dbReference type="SAM" id="SignalP"/>
    </source>
</evidence>
<accession>A0A6M4H033</accession>
<dbReference type="PANTHER" id="PTHR42928:SF5">
    <property type="entry name" value="BLR1237 PROTEIN"/>
    <property type="match status" value="1"/>
</dbReference>
<evidence type="ECO:0008006" key="5">
    <source>
        <dbReference type="Google" id="ProtNLM"/>
    </source>
</evidence>
<protein>
    <recommendedName>
        <fullName evidence="5">Tripartite-type tricarboxylate transporter receptor subunit TctC</fullName>
    </recommendedName>
</protein>
<dbReference type="Gene3D" id="3.40.190.10">
    <property type="entry name" value="Periplasmic binding protein-like II"/>
    <property type="match status" value="1"/>
</dbReference>
<organism evidence="3 4">
    <name type="scientific">Usitatibacter rugosus</name>
    <dbReference type="NCBI Taxonomy" id="2732067"/>
    <lineage>
        <taxon>Bacteria</taxon>
        <taxon>Pseudomonadati</taxon>
        <taxon>Pseudomonadota</taxon>
        <taxon>Betaproteobacteria</taxon>
        <taxon>Nitrosomonadales</taxon>
        <taxon>Usitatibacteraceae</taxon>
        <taxon>Usitatibacter</taxon>
    </lineage>
</organism>
<name>A0A6M4H033_9PROT</name>
<proteinExistence type="inferred from homology"/>
<dbReference type="Gene3D" id="3.40.190.150">
    <property type="entry name" value="Bordetella uptake gene, domain 1"/>
    <property type="match status" value="1"/>
</dbReference>
<evidence type="ECO:0000313" key="3">
    <source>
        <dbReference type="EMBL" id="QJR12033.1"/>
    </source>
</evidence>
<feature type="chain" id="PRO_5026703560" description="Tripartite-type tricarboxylate transporter receptor subunit TctC" evidence="2">
    <location>
        <begin position="23"/>
        <end position="321"/>
    </location>
</feature>
<keyword evidence="2" id="KW-0732">Signal</keyword>
<dbReference type="Proteomes" id="UP000501534">
    <property type="component" value="Chromosome"/>
</dbReference>
<dbReference type="AlphaFoldDB" id="A0A6M4H033"/>
<dbReference type="EMBL" id="CP053069">
    <property type="protein sequence ID" value="QJR12033.1"/>
    <property type="molecule type" value="Genomic_DNA"/>
</dbReference>
<keyword evidence="4" id="KW-1185">Reference proteome</keyword>
<dbReference type="PANTHER" id="PTHR42928">
    <property type="entry name" value="TRICARBOXYLATE-BINDING PROTEIN"/>
    <property type="match status" value="1"/>
</dbReference>
<feature type="signal peptide" evidence="2">
    <location>
        <begin position="1"/>
        <end position="22"/>
    </location>
</feature>
<dbReference type="InterPro" id="IPR005064">
    <property type="entry name" value="BUG"/>
</dbReference>
<dbReference type="SUPFAM" id="SSF53850">
    <property type="entry name" value="Periplasmic binding protein-like II"/>
    <property type="match status" value="1"/>
</dbReference>
<dbReference type="CDD" id="cd13578">
    <property type="entry name" value="PBP2_Bug27"/>
    <property type="match status" value="1"/>
</dbReference>
<gene>
    <name evidence="3" type="ORF">DSM104443_03116</name>
</gene>
<evidence type="ECO:0000313" key="4">
    <source>
        <dbReference type="Proteomes" id="UP000501534"/>
    </source>
</evidence>
<dbReference type="InterPro" id="IPR042100">
    <property type="entry name" value="Bug_dom1"/>
</dbReference>
<sequence length="321" mass="33527">MLKPLTALFAAAGLALSSLASAQAYPSKTIKIIVPFAVGGIADTFGRVIAQKLTETWGQPVVVENKGGAGGNIGADLVAKSPPDGYTLVIGNIGTHAVNPFLMKNMPYDPLKDFVPIAHVLDAEGLLVVNPALPVKTVAELIAYGKANPGKLSYASGGLGTTSHLAGELFKSMSGIDMVHVPYKGNSPAITDVMGGQAQMIFATMPTVIQQAKSGRLRAIATLGKTRAKAVPDVPTIGETLPGFDVANWIGMFAPAGTPREIVDRLNAEVQRIMRAPDVEARLETEGAKFVPTTPETFAAFQKAESAKWAAAIKAAGIKQE</sequence>
<dbReference type="Pfam" id="PF03401">
    <property type="entry name" value="TctC"/>
    <property type="match status" value="1"/>
</dbReference>
<comment type="similarity">
    <text evidence="1">Belongs to the UPF0065 (bug) family.</text>
</comment>
<reference evidence="3 4" key="1">
    <citation type="submission" date="2020-04" db="EMBL/GenBank/DDBJ databases">
        <title>Usitatibacter rugosus gen. nov., sp. nov. and Usitatibacter palustris sp. nov., novel members of Usitatibacteraceae fam. nov. within the order Nitrosomonadales isolated from soil.</title>
        <authorList>
            <person name="Huber K.J."/>
            <person name="Neumann-Schaal M."/>
            <person name="Geppert A."/>
            <person name="Luckner M."/>
            <person name="Wanner G."/>
            <person name="Overmann J."/>
        </authorList>
    </citation>
    <scope>NUCLEOTIDE SEQUENCE [LARGE SCALE GENOMIC DNA]</scope>
    <source>
        <strain evidence="3 4">0125_3</strain>
    </source>
</reference>
<evidence type="ECO:0000256" key="1">
    <source>
        <dbReference type="ARBA" id="ARBA00006987"/>
    </source>
</evidence>
<dbReference type="KEGG" id="uru:DSM104443_03116"/>
<dbReference type="PIRSF" id="PIRSF017082">
    <property type="entry name" value="YflP"/>
    <property type="match status" value="1"/>
</dbReference>